<gene>
    <name evidence="6" type="ORF">O3G_MSEX009252</name>
</gene>
<evidence type="ECO:0000313" key="7">
    <source>
        <dbReference type="Proteomes" id="UP000791440"/>
    </source>
</evidence>
<evidence type="ECO:0000256" key="4">
    <source>
        <dbReference type="SAM" id="Phobius"/>
    </source>
</evidence>
<proteinExistence type="inferred from homology"/>
<protein>
    <submittedName>
        <fullName evidence="6">UDP-glycosyltransferase</fullName>
    </submittedName>
</protein>
<dbReference type="Gene3D" id="3.40.50.2000">
    <property type="entry name" value="Glycogen Phosphorylase B"/>
    <property type="match status" value="2"/>
</dbReference>
<evidence type="ECO:0000256" key="1">
    <source>
        <dbReference type="ARBA" id="ARBA00009995"/>
    </source>
</evidence>
<dbReference type="PANTHER" id="PTHR48043:SF114">
    <property type="entry name" value="IP04436P-RELATED"/>
    <property type="match status" value="1"/>
</dbReference>
<sequence>MHVLLFILFVVPSDCYKILALLPYPGKSHYMVFEPILEELTKRGHHLTVVSFFPSDKPEPNRRDVSLAHLASLNVEVIDLKDLDRSYFGLERYFEHIPLVTALAKSCLKLCEKIINSEVFEEFVRGEGDYDVILVEHFNSDCMLGIVHNYGLPSVGLMSSAILPWTPSRVGAPDNPAYVPGMTLPFTEEMNFYERLENTLVLLFYNTWYEWAIWREEQRILERRLGRKLPLLSDVGRNTSVVLVNTHYSINGVRVLPPSIVEIGGVHLHNRDVQPLTEPLDELVSAAKNGFILFSLGSLIRGSSLPKKRFDAIVKAFARMPQLILWKWEADPVEDLPDNILMLKWLPQYDLLNHPNCMAFVTHGGLLSLTEAVAAGVPSLIIPILGDQFGNAAHAQRAGVAEVLPFKDIEEESMFEALNKVLFWQKRQYARLLREVWRDRPHQPMETAIFHIERTARFGGVEMSSHGRWLTRYQLAGLDLITFVISIVVCVVYVFKCVCSKKLKKKQC</sequence>
<organism evidence="6 7">
    <name type="scientific">Manduca sexta</name>
    <name type="common">Tobacco hawkmoth</name>
    <name type="synonym">Tobacco hornworm</name>
    <dbReference type="NCBI Taxonomy" id="7130"/>
    <lineage>
        <taxon>Eukaryota</taxon>
        <taxon>Metazoa</taxon>
        <taxon>Ecdysozoa</taxon>
        <taxon>Arthropoda</taxon>
        <taxon>Hexapoda</taxon>
        <taxon>Insecta</taxon>
        <taxon>Pterygota</taxon>
        <taxon>Neoptera</taxon>
        <taxon>Endopterygota</taxon>
        <taxon>Lepidoptera</taxon>
        <taxon>Glossata</taxon>
        <taxon>Ditrysia</taxon>
        <taxon>Bombycoidea</taxon>
        <taxon>Sphingidae</taxon>
        <taxon>Sphinginae</taxon>
        <taxon>Sphingini</taxon>
        <taxon>Manduca</taxon>
    </lineage>
</organism>
<keyword evidence="2" id="KW-0328">Glycosyltransferase</keyword>
<accession>A0A921ZCL3</accession>
<feature type="transmembrane region" description="Helical" evidence="4">
    <location>
        <begin position="473"/>
        <end position="495"/>
    </location>
</feature>
<reference evidence="6" key="1">
    <citation type="journal article" date="2016" name="Insect Biochem. Mol. Biol.">
        <title>Multifaceted biological insights from a draft genome sequence of the tobacco hornworm moth, Manduca sexta.</title>
        <authorList>
            <person name="Kanost M.R."/>
            <person name="Arrese E.L."/>
            <person name="Cao X."/>
            <person name="Chen Y.R."/>
            <person name="Chellapilla S."/>
            <person name="Goldsmith M.R."/>
            <person name="Grosse-Wilde E."/>
            <person name="Heckel D.G."/>
            <person name="Herndon N."/>
            <person name="Jiang H."/>
            <person name="Papanicolaou A."/>
            <person name="Qu J."/>
            <person name="Soulages J.L."/>
            <person name="Vogel H."/>
            <person name="Walters J."/>
            <person name="Waterhouse R.M."/>
            <person name="Ahn S.J."/>
            <person name="Almeida F.C."/>
            <person name="An C."/>
            <person name="Aqrawi P."/>
            <person name="Bretschneider A."/>
            <person name="Bryant W.B."/>
            <person name="Bucks S."/>
            <person name="Chao H."/>
            <person name="Chevignon G."/>
            <person name="Christen J.M."/>
            <person name="Clarke D.F."/>
            <person name="Dittmer N.T."/>
            <person name="Ferguson L.C.F."/>
            <person name="Garavelou S."/>
            <person name="Gordon K.H.J."/>
            <person name="Gunaratna R.T."/>
            <person name="Han Y."/>
            <person name="Hauser F."/>
            <person name="He Y."/>
            <person name="Heidel-Fischer H."/>
            <person name="Hirsh A."/>
            <person name="Hu Y."/>
            <person name="Jiang H."/>
            <person name="Kalra D."/>
            <person name="Klinner C."/>
            <person name="Konig C."/>
            <person name="Kovar C."/>
            <person name="Kroll A.R."/>
            <person name="Kuwar S.S."/>
            <person name="Lee S.L."/>
            <person name="Lehman R."/>
            <person name="Li K."/>
            <person name="Li Z."/>
            <person name="Liang H."/>
            <person name="Lovelace S."/>
            <person name="Lu Z."/>
            <person name="Mansfield J.H."/>
            <person name="McCulloch K.J."/>
            <person name="Mathew T."/>
            <person name="Morton B."/>
            <person name="Muzny D.M."/>
            <person name="Neunemann D."/>
            <person name="Ongeri F."/>
            <person name="Pauchet Y."/>
            <person name="Pu L.L."/>
            <person name="Pyrousis I."/>
            <person name="Rao X.J."/>
            <person name="Redding A."/>
            <person name="Roesel C."/>
            <person name="Sanchez-Gracia A."/>
            <person name="Schaack S."/>
            <person name="Shukla A."/>
            <person name="Tetreau G."/>
            <person name="Wang Y."/>
            <person name="Xiong G.H."/>
            <person name="Traut W."/>
            <person name="Walsh T.K."/>
            <person name="Worley K.C."/>
            <person name="Wu D."/>
            <person name="Wu W."/>
            <person name="Wu Y.Q."/>
            <person name="Zhang X."/>
            <person name="Zou Z."/>
            <person name="Zucker H."/>
            <person name="Briscoe A.D."/>
            <person name="Burmester T."/>
            <person name="Clem R.J."/>
            <person name="Feyereisen R."/>
            <person name="Grimmelikhuijzen C.J.P."/>
            <person name="Hamodrakas S.J."/>
            <person name="Hansson B.S."/>
            <person name="Huguet E."/>
            <person name="Jermiin L.S."/>
            <person name="Lan Q."/>
            <person name="Lehman H.K."/>
            <person name="Lorenzen M."/>
            <person name="Merzendorfer H."/>
            <person name="Michalopoulos I."/>
            <person name="Morton D.B."/>
            <person name="Muthukrishnan S."/>
            <person name="Oakeshott J.G."/>
            <person name="Palmer W."/>
            <person name="Park Y."/>
            <person name="Passarelli A.L."/>
            <person name="Rozas J."/>
            <person name="Schwartz L.M."/>
            <person name="Smith W."/>
            <person name="Southgate A."/>
            <person name="Vilcinskas A."/>
            <person name="Vogt R."/>
            <person name="Wang P."/>
            <person name="Werren J."/>
            <person name="Yu X.Q."/>
            <person name="Zhou J.J."/>
            <person name="Brown S.J."/>
            <person name="Scherer S.E."/>
            <person name="Richards S."/>
            <person name="Blissard G.W."/>
        </authorList>
    </citation>
    <scope>NUCLEOTIDE SEQUENCE</scope>
</reference>
<keyword evidence="7" id="KW-1185">Reference proteome</keyword>
<dbReference type="Proteomes" id="UP000791440">
    <property type="component" value="Unassembled WGS sequence"/>
</dbReference>
<keyword evidence="4" id="KW-1133">Transmembrane helix</keyword>
<keyword evidence="3" id="KW-0808">Transferase</keyword>
<evidence type="ECO:0000256" key="2">
    <source>
        <dbReference type="ARBA" id="ARBA00022676"/>
    </source>
</evidence>
<keyword evidence="5" id="KW-0732">Signal</keyword>
<keyword evidence="4" id="KW-0812">Transmembrane</keyword>
<comment type="similarity">
    <text evidence="1">Belongs to the UDP-glycosyltransferase family.</text>
</comment>
<dbReference type="SUPFAM" id="SSF53756">
    <property type="entry name" value="UDP-Glycosyltransferase/glycogen phosphorylase"/>
    <property type="match status" value="1"/>
</dbReference>
<name>A0A921ZCL3_MANSE</name>
<reference evidence="6" key="2">
    <citation type="submission" date="2020-12" db="EMBL/GenBank/DDBJ databases">
        <authorList>
            <person name="Kanost M."/>
        </authorList>
    </citation>
    <scope>NUCLEOTIDE SEQUENCE</scope>
</reference>
<dbReference type="GO" id="GO:0008194">
    <property type="term" value="F:UDP-glycosyltransferase activity"/>
    <property type="evidence" value="ECO:0007669"/>
    <property type="project" value="InterPro"/>
</dbReference>
<dbReference type="InterPro" id="IPR050271">
    <property type="entry name" value="UDP-glycosyltransferase"/>
</dbReference>
<dbReference type="InterPro" id="IPR002213">
    <property type="entry name" value="UDP_glucos_trans"/>
</dbReference>
<feature type="chain" id="PRO_5037962712" evidence="5">
    <location>
        <begin position="16"/>
        <end position="508"/>
    </location>
</feature>
<dbReference type="AlphaFoldDB" id="A0A921ZCL3"/>
<dbReference type="OrthoDB" id="5835829at2759"/>
<dbReference type="Pfam" id="PF00201">
    <property type="entry name" value="UDPGT"/>
    <property type="match status" value="1"/>
</dbReference>
<dbReference type="FunFam" id="3.40.50.2000:FF:000050">
    <property type="entry name" value="UDP-glucuronosyltransferase"/>
    <property type="match status" value="1"/>
</dbReference>
<evidence type="ECO:0000256" key="5">
    <source>
        <dbReference type="SAM" id="SignalP"/>
    </source>
</evidence>
<keyword evidence="4" id="KW-0472">Membrane</keyword>
<comment type="caution">
    <text evidence="6">The sequence shown here is derived from an EMBL/GenBank/DDBJ whole genome shotgun (WGS) entry which is preliminary data.</text>
</comment>
<dbReference type="CDD" id="cd03784">
    <property type="entry name" value="GT1_Gtf-like"/>
    <property type="match status" value="1"/>
</dbReference>
<dbReference type="PANTHER" id="PTHR48043">
    <property type="entry name" value="EG:EG0003.4 PROTEIN-RELATED"/>
    <property type="match status" value="1"/>
</dbReference>
<dbReference type="EMBL" id="JH668492">
    <property type="protein sequence ID" value="KAG6455502.1"/>
    <property type="molecule type" value="Genomic_DNA"/>
</dbReference>
<evidence type="ECO:0000313" key="6">
    <source>
        <dbReference type="EMBL" id="KAG6455502.1"/>
    </source>
</evidence>
<feature type="signal peptide" evidence="5">
    <location>
        <begin position="1"/>
        <end position="15"/>
    </location>
</feature>
<evidence type="ECO:0000256" key="3">
    <source>
        <dbReference type="ARBA" id="ARBA00022679"/>
    </source>
</evidence>